<dbReference type="Pfam" id="PF04223">
    <property type="entry name" value="CitF"/>
    <property type="match status" value="1"/>
</dbReference>
<dbReference type="GO" id="GO:0008815">
    <property type="term" value="F:citrate (pro-3S)-lyase activity"/>
    <property type="evidence" value="ECO:0007669"/>
    <property type="project" value="UniProtKB-UniRule"/>
</dbReference>
<dbReference type="GO" id="GO:0009346">
    <property type="term" value="C:ATP-independent citrate lyase complex"/>
    <property type="evidence" value="ECO:0007669"/>
    <property type="project" value="UniProtKB-UniRule"/>
</dbReference>
<dbReference type="GO" id="GO:0006084">
    <property type="term" value="P:acetyl-CoA metabolic process"/>
    <property type="evidence" value="ECO:0007669"/>
    <property type="project" value="UniProtKB-UniRule"/>
</dbReference>
<proteinExistence type="predicted"/>
<dbReference type="GO" id="GO:0008814">
    <property type="term" value="F:citrate CoA-transferase activity"/>
    <property type="evidence" value="ECO:0007669"/>
    <property type="project" value="UniProtKB-UniRule"/>
</dbReference>
<keyword evidence="1 2" id="KW-0808">Transferase</keyword>
<reference evidence="2 3" key="1">
    <citation type="submission" date="2020-02" db="EMBL/GenBank/DDBJ databases">
        <authorList>
            <person name="Kim M.K."/>
        </authorList>
    </citation>
    <scope>NUCLEOTIDE SEQUENCE [LARGE SCALE GENOMIC DNA]</scope>
    <source>
        <strain evidence="2 3">17J57-3</strain>
    </source>
</reference>
<dbReference type="EC" id="2.8.3.10" evidence="1"/>
<dbReference type="PANTHER" id="PTHR40596">
    <property type="entry name" value="CITRATE LYASE ALPHA CHAIN"/>
    <property type="match status" value="1"/>
</dbReference>
<dbReference type="InterPro" id="IPR037171">
    <property type="entry name" value="NagB/RpiA_transferase-like"/>
</dbReference>
<comment type="caution">
    <text evidence="2">The sequence shown here is derived from an EMBL/GenBank/DDBJ whole genome shotgun (WGS) entry which is preliminary data.</text>
</comment>
<sequence length="507" mass="52198">MRSERIPAFLDGYGAIHSFRSAGLGRGKNQSRSKLMPGLRAAIEAAGLKDGGTISFHHHLRNGDSVVNMVLMEIAAMGIRGITVAASSIFPVHAPMVDHIREGVVGGLLTAYASGPVARAISRGELAAPVVLQTHGGRARAIASGELKIDVAFIAAPTADAFGNINGTDGPAACGTLGYAMVDAAHARRVVAITDNLVPFPASPIDIAQDQVDYVVEVEAIGNPAGIVSGTTRATSDPVGLAIAETAGKVIAASGLLEDGFSFQTGAGGISLAVAAQVRKLMHERAVRGSFASGGITGYIVDMLDEGLFGALLDVQCFDLKAVASYRRHPAHHCMSASMYANPHQRGAVVDQLDVMVLGAAEIDLAFNVNVTTGSDGVIIGGSGGHADAAKGARLALVTTRLHAAGIAKVVDRVTTVTTPGETIDVLVTEKGVAVNPRRPDLAERFLSHGIDVLPIERLRDLARAGASVAIAPPSAGSEGSVGRVVAVVEYRDGSVIDVVRQADHLA</sequence>
<keyword evidence="1" id="KW-0963">Cytoplasm</keyword>
<dbReference type="InterPro" id="IPR006472">
    <property type="entry name" value="Citrate_lyase_asu"/>
</dbReference>
<name>A0A6B3SN25_9BURK</name>
<gene>
    <name evidence="2" type="primary">citF</name>
    <name evidence="2" type="ORF">G3574_13820</name>
</gene>
<comment type="subcellular location">
    <subcellularLocation>
        <location evidence="1">Cytoplasm</location>
    </subcellularLocation>
</comment>
<dbReference type="PIRSF" id="PIRSF009451">
    <property type="entry name" value="Citrt_lyas_alpha"/>
    <property type="match status" value="1"/>
</dbReference>
<keyword evidence="1 2" id="KW-0456">Lyase</keyword>
<dbReference type="PANTHER" id="PTHR40596:SF1">
    <property type="entry name" value="CITRATE LYASE ALPHA CHAIN"/>
    <property type="match status" value="1"/>
</dbReference>
<keyword evidence="3" id="KW-1185">Reference proteome</keyword>
<dbReference type="Proteomes" id="UP000482155">
    <property type="component" value="Unassembled WGS sequence"/>
</dbReference>
<protein>
    <recommendedName>
        <fullName evidence="1">Citrate lyase alpha chain</fullName>
        <shortName evidence="1">Citrase alpha chain</shortName>
        <ecNumber evidence="1">2.8.3.10</ecNumber>
        <ecNumber evidence="1">4.1.3.6</ecNumber>
    </recommendedName>
    <alternativeName>
        <fullName evidence="1">Citrate (pro-3S)-lyase alpha chain</fullName>
    </alternativeName>
    <alternativeName>
        <fullName evidence="1">Citrate CoA-transferase subunit</fullName>
    </alternativeName>
</protein>
<dbReference type="NCBIfam" id="TIGR01584">
    <property type="entry name" value="citF"/>
    <property type="match status" value="1"/>
</dbReference>
<comment type="catalytic activity">
    <reaction evidence="1">
        <text>citrate + acetyl-CoA = (3S)-citryl-CoA + acetate</text>
        <dbReference type="Rhea" id="RHEA:19405"/>
        <dbReference type="ChEBI" id="CHEBI:16947"/>
        <dbReference type="ChEBI" id="CHEBI:30089"/>
        <dbReference type="ChEBI" id="CHEBI:57288"/>
        <dbReference type="ChEBI" id="CHEBI:57321"/>
        <dbReference type="EC" id="2.8.3.10"/>
    </reaction>
</comment>
<dbReference type="Gene3D" id="3.40.1080.10">
    <property type="entry name" value="Glutaconate Coenzyme A-transferase"/>
    <property type="match status" value="2"/>
</dbReference>
<comment type="catalytic activity">
    <reaction evidence="1">
        <text>citrate = oxaloacetate + acetate</text>
        <dbReference type="Rhea" id="RHEA:10760"/>
        <dbReference type="ChEBI" id="CHEBI:16452"/>
        <dbReference type="ChEBI" id="CHEBI:16947"/>
        <dbReference type="ChEBI" id="CHEBI:30089"/>
        <dbReference type="EC" id="4.1.3.6"/>
    </reaction>
</comment>
<dbReference type="EC" id="4.1.3.6" evidence="1"/>
<accession>A0A6B3SN25</accession>
<dbReference type="AlphaFoldDB" id="A0A6B3SN25"/>
<evidence type="ECO:0000313" key="3">
    <source>
        <dbReference type="Proteomes" id="UP000482155"/>
    </source>
</evidence>
<dbReference type="EMBL" id="JAAIVB010000045">
    <property type="protein sequence ID" value="NEX62163.1"/>
    <property type="molecule type" value="Genomic_DNA"/>
</dbReference>
<dbReference type="RefSeq" id="WP_163964111.1">
    <property type="nucleotide sequence ID" value="NZ_JAAIVB010000045.1"/>
</dbReference>
<dbReference type="GO" id="GO:0005737">
    <property type="term" value="C:cytoplasm"/>
    <property type="evidence" value="ECO:0007669"/>
    <property type="project" value="UniProtKB-SubCell"/>
</dbReference>
<dbReference type="SUPFAM" id="SSF100950">
    <property type="entry name" value="NagB/RpiA/CoA transferase-like"/>
    <property type="match status" value="2"/>
</dbReference>
<evidence type="ECO:0000256" key="1">
    <source>
        <dbReference type="PIRNR" id="PIRNR009451"/>
    </source>
</evidence>
<organism evidence="2 3">
    <name type="scientific">Noviherbaspirillum galbum</name>
    <dbReference type="NCBI Taxonomy" id="2709383"/>
    <lineage>
        <taxon>Bacteria</taxon>
        <taxon>Pseudomonadati</taxon>
        <taxon>Pseudomonadota</taxon>
        <taxon>Betaproteobacteria</taxon>
        <taxon>Burkholderiales</taxon>
        <taxon>Oxalobacteraceae</taxon>
        <taxon>Noviherbaspirillum</taxon>
    </lineage>
</organism>
<evidence type="ECO:0000313" key="2">
    <source>
        <dbReference type="EMBL" id="NEX62163.1"/>
    </source>
</evidence>